<evidence type="ECO:0000313" key="3">
    <source>
        <dbReference type="Proteomes" id="UP000027222"/>
    </source>
</evidence>
<keyword evidence="3" id="KW-1185">Reference proteome</keyword>
<reference evidence="3" key="1">
    <citation type="journal article" date="2014" name="Proc. Natl. Acad. Sci. U.S.A.">
        <title>Extensive sampling of basidiomycete genomes demonstrates inadequacy of the white-rot/brown-rot paradigm for wood decay fungi.</title>
        <authorList>
            <person name="Riley R."/>
            <person name="Salamov A.A."/>
            <person name="Brown D.W."/>
            <person name="Nagy L.G."/>
            <person name="Floudas D."/>
            <person name="Held B.W."/>
            <person name="Levasseur A."/>
            <person name="Lombard V."/>
            <person name="Morin E."/>
            <person name="Otillar R."/>
            <person name="Lindquist E.A."/>
            <person name="Sun H."/>
            <person name="LaButti K.M."/>
            <person name="Schmutz J."/>
            <person name="Jabbour D."/>
            <person name="Luo H."/>
            <person name="Baker S.E."/>
            <person name="Pisabarro A.G."/>
            <person name="Walton J.D."/>
            <person name="Blanchette R.A."/>
            <person name="Henrissat B."/>
            <person name="Martin F."/>
            <person name="Cullen D."/>
            <person name="Hibbett D.S."/>
            <person name="Grigoriev I.V."/>
        </authorList>
    </citation>
    <scope>NUCLEOTIDE SEQUENCE [LARGE SCALE GENOMIC DNA]</scope>
    <source>
        <strain evidence="3">CBS 339.88</strain>
    </source>
</reference>
<gene>
    <name evidence="2" type="ORF">GALMADRAFT_1139106</name>
</gene>
<dbReference type="Proteomes" id="UP000027222">
    <property type="component" value="Unassembled WGS sequence"/>
</dbReference>
<protein>
    <submittedName>
        <fullName evidence="2">Uncharacterized protein</fullName>
    </submittedName>
</protein>
<evidence type="ECO:0000256" key="1">
    <source>
        <dbReference type="SAM" id="MobiDB-lite"/>
    </source>
</evidence>
<name>A0A067S798_GALM3</name>
<dbReference type="HOGENOM" id="CLU_1349021_0_0_1"/>
<dbReference type="AlphaFoldDB" id="A0A067S798"/>
<proteinExistence type="predicted"/>
<sequence>MLPADSSSTARPDAGRKGRCGRGVRAAIVDKQRRTKSIAGTAERVSISTGSDVERDIEKLTMKTGRKFGAERAATRSLMCKPPRPTLARGVVHPNGRQEIGFEDEETPPNPGTAAGRQFHPSPSPSPSTLRSCSWAERDSCPNTPAPSAHRSMASLASTTDLLQRTLHLAHSSQMWLPATEVADHQYRGCAQISSKLGDTKFR</sequence>
<evidence type="ECO:0000313" key="2">
    <source>
        <dbReference type="EMBL" id="KDR66730.1"/>
    </source>
</evidence>
<dbReference type="EMBL" id="KL142420">
    <property type="protein sequence ID" value="KDR66730.1"/>
    <property type="molecule type" value="Genomic_DNA"/>
</dbReference>
<organism evidence="2 3">
    <name type="scientific">Galerina marginata (strain CBS 339.88)</name>
    <dbReference type="NCBI Taxonomy" id="685588"/>
    <lineage>
        <taxon>Eukaryota</taxon>
        <taxon>Fungi</taxon>
        <taxon>Dikarya</taxon>
        <taxon>Basidiomycota</taxon>
        <taxon>Agaricomycotina</taxon>
        <taxon>Agaricomycetes</taxon>
        <taxon>Agaricomycetidae</taxon>
        <taxon>Agaricales</taxon>
        <taxon>Agaricineae</taxon>
        <taxon>Strophariaceae</taxon>
        <taxon>Galerina</taxon>
    </lineage>
</organism>
<feature type="compositionally biased region" description="Polar residues" evidence="1">
    <location>
        <begin position="1"/>
        <end position="10"/>
    </location>
</feature>
<feature type="region of interest" description="Disordered" evidence="1">
    <location>
        <begin position="1"/>
        <end position="24"/>
    </location>
</feature>
<accession>A0A067S798</accession>
<feature type="region of interest" description="Disordered" evidence="1">
    <location>
        <begin position="72"/>
        <end position="150"/>
    </location>
</feature>